<gene>
    <name evidence="1" type="ORF">E5161_03935</name>
</gene>
<comment type="caution">
    <text evidence="1">The sequence shown here is derived from an EMBL/GenBank/DDBJ whole genome shotgun (WGS) entry which is preliminary data.</text>
</comment>
<dbReference type="PANTHER" id="PTHR43649">
    <property type="entry name" value="ARABINOSE-BINDING PROTEIN-RELATED"/>
    <property type="match status" value="1"/>
</dbReference>
<dbReference type="Gene3D" id="2.60.120.260">
    <property type="entry name" value="Galactose-binding domain-like"/>
    <property type="match status" value="2"/>
</dbReference>
<dbReference type="Proteomes" id="UP000309673">
    <property type="component" value="Unassembled WGS sequence"/>
</dbReference>
<keyword evidence="2" id="KW-1185">Reference proteome</keyword>
<protein>
    <submittedName>
        <fullName evidence="1">Extracellular solute-binding protein</fullName>
    </submittedName>
</protein>
<dbReference type="Pfam" id="PF01547">
    <property type="entry name" value="SBP_bac_1"/>
    <property type="match status" value="1"/>
</dbReference>
<evidence type="ECO:0000313" key="1">
    <source>
        <dbReference type="EMBL" id="TJY44534.1"/>
    </source>
</evidence>
<dbReference type="InterPro" id="IPR006059">
    <property type="entry name" value="SBP"/>
</dbReference>
<accession>A0A4U0FJ83</accession>
<dbReference type="EMBL" id="SUPK01000001">
    <property type="protein sequence ID" value="TJY44534.1"/>
    <property type="molecule type" value="Genomic_DNA"/>
</dbReference>
<dbReference type="PANTHER" id="PTHR43649:SF27">
    <property type="entry name" value="EXTRACELLULAR SOLUTE-BINDING PROTEIN FAMILY 1"/>
    <property type="match status" value="1"/>
</dbReference>
<reference evidence="1 2" key="1">
    <citation type="submission" date="2019-04" db="EMBL/GenBank/DDBJ databases">
        <title>Cohnella sp. nov., isolated from soil.</title>
        <authorList>
            <person name="Kim W."/>
        </authorList>
    </citation>
    <scope>NUCLEOTIDE SEQUENCE [LARGE SCALE GENOMIC DNA]</scope>
    <source>
        <strain evidence="1 2">CAU 1483</strain>
    </source>
</reference>
<organism evidence="1 2">
    <name type="scientific">Cohnella pontilimi</name>
    <dbReference type="NCBI Taxonomy" id="2564100"/>
    <lineage>
        <taxon>Bacteria</taxon>
        <taxon>Bacillati</taxon>
        <taxon>Bacillota</taxon>
        <taxon>Bacilli</taxon>
        <taxon>Bacillales</taxon>
        <taxon>Paenibacillaceae</taxon>
        <taxon>Cohnella</taxon>
    </lineage>
</organism>
<dbReference type="SUPFAM" id="SSF53850">
    <property type="entry name" value="Periplasmic binding protein-like II"/>
    <property type="match status" value="1"/>
</dbReference>
<proteinExistence type="predicted"/>
<evidence type="ECO:0000313" key="2">
    <source>
        <dbReference type="Proteomes" id="UP000309673"/>
    </source>
</evidence>
<name>A0A4U0FJ83_9BACL</name>
<dbReference type="CDD" id="cd13585">
    <property type="entry name" value="PBP2_TMBP_like"/>
    <property type="match status" value="1"/>
</dbReference>
<dbReference type="OrthoDB" id="383574at2"/>
<dbReference type="AlphaFoldDB" id="A0A4U0FJ83"/>
<dbReference type="Gene3D" id="3.40.190.10">
    <property type="entry name" value="Periplasmic binding protein-like II"/>
    <property type="match status" value="1"/>
</dbReference>
<sequence length="993" mass="112971">MICMLWGCTILRTTSEKKIGVSKWKALLTCGVLLTLIVAPLGSAGASEKLADKYKDALKLKPIDFSAYSESQLSTYSTVLKKQESAGVKNTQNIHVEIPAASFSGSGSKTNAAPELQTGIGGSPDQAVVYKEELDWIEWPVDVPEDGFYNIEVTYFPIEGKRSSIDRSMKIDNEFPFNEAQRLTFYRMWADQAEPKQNSQGDDIRPRQVEVPRWETVKLTDNEGKYPEPFRFYMKKGKHTVRFDTIKEPVAISKISLVSPEAVPTYQQVKQQYEHSGYKPAVDQVIKFQAEKAAYKTEPTLRRESNSDPLVEPAIHGNQRLNVIGDYRWRKGGQYLVWDFDVPEDGLYKIGLKNGQWWGDGLPSYRKIEIDGKIPFQELEEYAFPYAKDWRVSGLGNKDGDFLFYFTKGKHTMRITAQLGPYRDVIDSLSQTIFAISELNRKIIMVTGTKPDMNFRYELDRRIPNLIQDLNLVTKNLSLQIQLLDDLSGKSPAVVQSLKSIRDQYQKMADNPDDIPKQLEDITNTQGQLGNWLLTLKESPLVLDYFVISTPKKKWPKATSNFFQRSVSMTQNFFRSFTKNYDSVGDTFNSGDGPVIEVWIGNAREWAELIKDLVEEDFTPKTGIRVNINTIPASQLAEGNTNRLLLAASSGIAPDVATNLDATLPVEFAIRGAIVDLKQFPDYEQTIKQYLPGSLIPYQYNGGAYALPETQDFSLLFYRKDILSQLGLGIPDTWQDLYKILPILQRNGMNAWIPTMFDPFLYQHNGSFYNNNLTRSGLDTSEAYAAFKEWTDIYTNFRLPVEANFFNRMRSGEMPIGIGNYTTYMQLAVAAPELTGRWGVAPAPGTLMPDGKVDRTAGGGVYGDVIFKQSKHQKEAWEFLKWWLSKDVQLRFGQELESLIGVEARWNTANVEAFKDLPWPKEDLQTFEEQWKWYRERPVIPGGYFTLRHVMNAWNRVVLSGTNPRESLEQAVKDINKELMAKQEEFGISTAQK</sequence>
<dbReference type="InterPro" id="IPR050490">
    <property type="entry name" value="Bact_solute-bd_prot1"/>
</dbReference>